<proteinExistence type="predicted"/>
<reference evidence="2 3" key="1">
    <citation type="submission" date="2020-05" db="EMBL/GenBank/DDBJ databases">
        <title>Whole genome shotgun sequence of Streptomyces microflavus NBRC 13062.</title>
        <authorList>
            <person name="Komaki H."/>
            <person name="Tamura T."/>
        </authorList>
    </citation>
    <scope>NUCLEOTIDE SEQUENCE [LARGE SCALE GENOMIC DNA]</scope>
    <source>
        <strain evidence="2 3">NBRC 13062</strain>
    </source>
</reference>
<organism evidence="2 3">
    <name type="scientific">Streptomyces microflavus</name>
    <name type="common">Streptomyces lipmanii</name>
    <dbReference type="NCBI Taxonomy" id="1919"/>
    <lineage>
        <taxon>Bacteria</taxon>
        <taxon>Bacillati</taxon>
        <taxon>Actinomycetota</taxon>
        <taxon>Actinomycetes</taxon>
        <taxon>Kitasatosporales</taxon>
        <taxon>Streptomycetaceae</taxon>
        <taxon>Streptomyces</taxon>
    </lineage>
</organism>
<dbReference type="EMBL" id="BLWD01000002">
    <property type="protein sequence ID" value="GFN09443.1"/>
    <property type="molecule type" value="Genomic_DNA"/>
</dbReference>
<accession>A0A7J0D3X7</accession>
<dbReference type="Proteomes" id="UP000498740">
    <property type="component" value="Unassembled WGS sequence"/>
</dbReference>
<protein>
    <submittedName>
        <fullName evidence="2">Uncharacterized protein</fullName>
    </submittedName>
</protein>
<name>A0A7J0D3X7_STRMI</name>
<feature type="region of interest" description="Disordered" evidence="1">
    <location>
        <begin position="18"/>
        <end position="114"/>
    </location>
</feature>
<dbReference type="AlphaFoldDB" id="A0A7J0D3X7"/>
<sequence length="114" mass="12212">MRRISLYGYADRRHPAMVPLTWPAQEPSGLLESEQSQRPGGGGTKDEPDTIPMGTDLARPAAPHSEPGRGAPEREALGPLRRARPVPGAAQGPGVGREMDDLVREGVRARGREA</sequence>
<evidence type="ECO:0000256" key="1">
    <source>
        <dbReference type="SAM" id="MobiDB-lite"/>
    </source>
</evidence>
<evidence type="ECO:0000313" key="3">
    <source>
        <dbReference type="Proteomes" id="UP000498740"/>
    </source>
</evidence>
<feature type="compositionally biased region" description="Basic and acidic residues" evidence="1">
    <location>
        <begin position="97"/>
        <end position="114"/>
    </location>
</feature>
<evidence type="ECO:0000313" key="2">
    <source>
        <dbReference type="EMBL" id="GFN09443.1"/>
    </source>
</evidence>
<comment type="caution">
    <text evidence="2">The sequence shown here is derived from an EMBL/GenBank/DDBJ whole genome shotgun (WGS) entry which is preliminary data.</text>
</comment>
<gene>
    <name evidence="2" type="ORF">Smic_79990</name>
</gene>